<name>A0A7W7H379_9ACTN</name>
<feature type="transmembrane region" description="Helical" evidence="1">
    <location>
        <begin position="115"/>
        <end position="138"/>
    </location>
</feature>
<reference evidence="2 3" key="1">
    <citation type="submission" date="2020-08" db="EMBL/GenBank/DDBJ databases">
        <title>Sequencing the genomes of 1000 actinobacteria strains.</title>
        <authorList>
            <person name="Klenk H.-P."/>
        </authorList>
    </citation>
    <scope>NUCLEOTIDE SEQUENCE [LARGE SCALE GENOMIC DNA]</scope>
    <source>
        <strain evidence="2 3">DSM 45809</strain>
    </source>
</reference>
<evidence type="ECO:0000313" key="2">
    <source>
        <dbReference type="EMBL" id="MBB4742837.1"/>
    </source>
</evidence>
<evidence type="ECO:0000256" key="1">
    <source>
        <dbReference type="SAM" id="Phobius"/>
    </source>
</evidence>
<evidence type="ECO:0000313" key="3">
    <source>
        <dbReference type="Proteomes" id="UP000546162"/>
    </source>
</evidence>
<organism evidence="2 3">
    <name type="scientific">Actinoplanes octamycinicus</name>
    <dbReference type="NCBI Taxonomy" id="135948"/>
    <lineage>
        <taxon>Bacteria</taxon>
        <taxon>Bacillati</taxon>
        <taxon>Actinomycetota</taxon>
        <taxon>Actinomycetes</taxon>
        <taxon>Micromonosporales</taxon>
        <taxon>Micromonosporaceae</taxon>
        <taxon>Actinoplanes</taxon>
    </lineage>
</organism>
<feature type="transmembrane region" description="Helical" evidence="1">
    <location>
        <begin position="17"/>
        <end position="35"/>
    </location>
</feature>
<protein>
    <submittedName>
        <fullName evidence="2">Uncharacterized protein</fullName>
    </submittedName>
</protein>
<keyword evidence="1" id="KW-0812">Transmembrane</keyword>
<comment type="caution">
    <text evidence="2">The sequence shown here is derived from an EMBL/GenBank/DDBJ whole genome shotgun (WGS) entry which is preliminary data.</text>
</comment>
<dbReference type="EMBL" id="JACHNB010000001">
    <property type="protein sequence ID" value="MBB4742837.1"/>
    <property type="molecule type" value="Genomic_DNA"/>
</dbReference>
<keyword evidence="1" id="KW-0472">Membrane</keyword>
<dbReference type="AlphaFoldDB" id="A0A7W7H379"/>
<proteinExistence type="predicted"/>
<keyword evidence="1" id="KW-1133">Transmembrane helix</keyword>
<gene>
    <name evidence="2" type="ORF">BJY16_006296</name>
</gene>
<feature type="transmembrane region" description="Helical" evidence="1">
    <location>
        <begin position="41"/>
        <end position="65"/>
    </location>
</feature>
<dbReference type="RefSeq" id="WP_185043148.1">
    <property type="nucleotide sequence ID" value="NZ_BAABFG010000005.1"/>
</dbReference>
<sequence>MTTATVKSRPSAGARRFGYGVAAAINIVLLYLINVRPGWDVVPFLTADTSQIIPLVNASLLAGLVVDGIQSVRDPRWLVALGGLVTTSIGVAVLVRTWQVFPFDFGDAGFNWALLFRFGLVVAVAGALIGFVVQAVTLGRELHRAGSSVRR</sequence>
<dbReference type="Proteomes" id="UP000546162">
    <property type="component" value="Unassembled WGS sequence"/>
</dbReference>
<keyword evidence="3" id="KW-1185">Reference proteome</keyword>
<accession>A0A7W7H379</accession>
<feature type="transmembrane region" description="Helical" evidence="1">
    <location>
        <begin position="77"/>
        <end position="95"/>
    </location>
</feature>